<dbReference type="Proteomes" id="UP000008457">
    <property type="component" value="Chromosome"/>
</dbReference>
<dbReference type="Gene3D" id="3.40.50.10890">
    <property type="match status" value="1"/>
</dbReference>
<dbReference type="eggNOG" id="COG1236">
    <property type="taxonomic scope" value="Bacteria"/>
</dbReference>
<evidence type="ECO:0000259" key="2">
    <source>
        <dbReference type="SMART" id="SM00849"/>
    </source>
</evidence>
<keyword evidence="5" id="KW-1185">Reference proteome</keyword>
<feature type="domain" description="Beta-Casp" evidence="3">
    <location>
        <begin position="251"/>
        <end position="377"/>
    </location>
</feature>
<evidence type="ECO:0000313" key="5">
    <source>
        <dbReference type="Proteomes" id="UP000008457"/>
    </source>
</evidence>
<dbReference type="GO" id="GO:0004521">
    <property type="term" value="F:RNA endonuclease activity"/>
    <property type="evidence" value="ECO:0007669"/>
    <property type="project" value="TreeGrafter"/>
</dbReference>
<dbReference type="CDD" id="cd16295">
    <property type="entry name" value="TTHA0252-CPSF-like_MBL-fold"/>
    <property type="match status" value="1"/>
</dbReference>
<dbReference type="InterPro" id="IPR036866">
    <property type="entry name" value="RibonucZ/Hydroxyglut_hydro"/>
</dbReference>
<dbReference type="RefSeq" id="WP_013781031.1">
    <property type="nucleotide sequence ID" value="NC_015520.1"/>
</dbReference>
<dbReference type="SUPFAM" id="SSF56281">
    <property type="entry name" value="Metallo-hydrolase/oxidoreductase"/>
    <property type="match status" value="1"/>
</dbReference>
<evidence type="ECO:0000256" key="1">
    <source>
        <dbReference type="ARBA" id="ARBA00022801"/>
    </source>
</evidence>
<name>F3ZXT2_MAHA5</name>
<dbReference type="PANTHER" id="PTHR11203:SF37">
    <property type="entry name" value="INTEGRATOR COMPLEX SUBUNIT 11"/>
    <property type="match status" value="1"/>
</dbReference>
<dbReference type="Pfam" id="PF10996">
    <property type="entry name" value="Beta-Casp"/>
    <property type="match status" value="1"/>
</dbReference>
<dbReference type="KEGG" id="mas:Mahau_1409"/>
<feature type="domain" description="Metallo-beta-lactamase" evidence="2">
    <location>
        <begin position="13"/>
        <end position="246"/>
    </location>
</feature>
<dbReference type="AlphaFoldDB" id="F3ZXT2"/>
<dbReference type="InterPro" id="IPR022712">
    <property type="entry name" value="Beta_Casp"/>
</dbReference>
<accession>F3ZXT2</accession>
<dbReference type="PANTHER" id="PTHR11203">
    <property type="entry name" value="CLEAVAGE AND POLYADENYLATION SPECIFICITY FACTOR FAMILY MEMBER"/>
    <property type="match status" value="1"/>
</dbReference>
<dbReference type="InterPro" id="IPR001279">
    <property type="entry name" value="Metallo-B-lactamas"/>
</dbReference>
<evidence type="ECO:0000313" key="4">
    <source>
        <dbReference type="EMBL" id="AEE96602.1"/>
    </source>
</evidence>
<sequence>MKVTFLGAARMVTGSCYLLENKNIKVLVDCGMFQGGKEEEKNNFMEFPVSLSDIDYLLLTHAHIDHSGRIPLLCKRGFKGKILSTKATVDLCSIMLPDSAHIQEMEAEWATRKAMRAGRPPVEPLYTVADAEYAMQFFEPVPYNNTIRLSDDISVRFQDAGHILGSAVIEIWNAEDNIKLVFSGDLGNRNQPIIKDPSFIDDADYVFVESTYGDRLHQDRPHRAHMLWDIIQNTFSKGGNVIIPAFAVGRTQELLYELNMVIEDNKAKNIPVYIDSPLAIKATEIFKHDVHEYYDSDALKLLSSGDDPLDFPGLDFTLTAEESKQLNFLNHSAVIIAASGMCDAGRIKHHLKHNLWRPESSVVFVGYQAAGTLGRRILDGAKMVKIFGEDIAVKAHIYSIDSFSAHADKNGLIDWMRHFKNKPKQVFVIHGEDDVAPVFATTLNSEFDMPTTVPYLGQVYELI</sequence>
<dbReference type="InterPro" id="IPR050698">
    <property type="entry name" value="MBL"/>
</dbReference>
<dbReference type="Pfam" id="PF07521">
    <property type="entry name" value="RMMBL"/>
    <property type="match status" value="1"/>
</dbReference>
<dbReference type="EMBL" id="CP002360">
    <property type="protein sequence ID" value="AEE96602.1"/>
    <property type="molecule type" value="Genomic_DNA"/>
</dbReference>
<dbReference type="Gene3D" id="3.60.15.10">
    <property type="entry name" value="Ribonuclease Z/Hydroxyacylglutathione hydrolase-like"/>
    <property type="match status" value="1"/>
</dbReference>
<dbReference type="SMART" id="SM01027">
    <property type="entry name" value="Beta-Casp"/>
    <property type="match status" value="1"/>
</dbReference>
<protein>
    <submittedName>
        <fullName evidence="4">RNA-metabolising metallo-beta-lactamase</fullName>
    </submittedName>
</protein>
<dbReference type="GO" id="GO:0016787">
    <property type="term" value="F:hydrolase activity"/>
    <property type="evidence" value="ECO:0007669"/>
    <property type="project" value="UniProtKB-KW"/>
</dbReference>
<dbReference type="Pfam" id="PF00753">
    <property type="entry name" value="Lactamase_B"/>
    <property type="match status" value="1"/>
</dbReference>
<dbReference type="SMART" id="SM00849">
    <property type="entry name" value="Lactamase_B"/>
    <property type="match status" value="1"/>
</dbReference>
<dbReference type="STRING" id="697281.Mahau_1409"/>
<gene>
    <name evidence="4" type="ordered locus">Mahau_1409</name>
</gene>
<proteinExistence type="predicted"/>
<dbReference type="HOGENOM" id="CLU_009673_5_2_9"/>
<reference evidence="5" key="1">
    <citation type="submission" date="2010-11" db="EMBL/GenBank/DDBJ databases">
        <title>The complete genome of Mahella australiensis DSM 15567.</title>
        <authorList>
            <consortium name="US DOE Joint Genome Institute (JGI-PGF)"/>
            <person name="Lucas S."/>
            <person name="Copeland A."/>
            <person name="Lapidus A."/>
            <person name="Bruce D."/>
            <person name="Goodwin L."/>
            <person name="Pitluck S."/>
            <person name="Kyrpides N."/>
            <person name="Mavromatis K."/>
            <person name="Pagani I."/>
            <person name="Ivanova N."/>
            <person name="Teshima H."/>
            <person name="Brettin T."/>
            <person name="Detter J.C."/>
            <person name="Han C."/>
            <person name="Tapia R."/>
            <person name="Land M."/>
            <person name="Hauser L."/>
            <person name="Markowitz V."/>
            <person name="Cheng J.-F."/>
            <person name="Hugenholtz P."/>
            <person name="Woyke T."/>
            <person name="Wu D."/>
            <person name="Spring S."/>
            <person name="Pukall R."/>
            <person name="Steenblock K."/>
            <person name="Schneider S."/>
            <person name="Klenk H.-P."/>
            <person name="Eisen J.A."/>
        </authorList>
    </citation>
    <scope>NUCLEOTIDE SEQUENCE [LARGE SCALE GENOMIC DNA]</scope>
    <source>
        <strain evidence="5">DSM 15567 / CIP 107919 / 50-1 BON</strain>
    </source>
</reference>
<dbReference type="InterPro" id="IPR011108">
    <property type="entry name" value="RMMBL"/>
</dbReference>
<organism evidence="4 5">
    <name type="scientific">Mahella australiensis (strain DSM 15567 / CIP 107919 / 50-1 BON)</name>
    <dbReference type="NCBI Taxonomy" id="697281"/>
    <lineage>
        <taxon>Bacteria</taxon>
        <taxon>Bacillati</taxon>
        <taxon>Bacillota</taxon>
        <taxon>Clostridia</taxon>
        <taxon>Thermoanaerobacterales</taxon>
        <taxon>Thermoanaerobacterales Family IV. Incertae Sedis</taxon>
        <taxon>Mahella</taxon>
    </lineage>
</organism>
<reference evidence="4 5" key="2">
    <citation type="journal article" date="2011" name="Stand. Genomic Sci.">
        <title>Complete genome sequence of Mahella australiensis type strain (50-1 BON).</title>
        <authorList>
            <person name="Sikorski J."/>
            <person name="Teshima H."/>
            <person name="Nolan M."/>
            <person name="Lucas S."/>
            <person name="Hammon N."/>
            <person name="Deshpande S."/>
            <person name="Cheng J.F."/>
            <person name="Pitluck S."/>
            <person name="Liolios K."/>
            <person name="Pagani I."/>
            <person name="Ivanova N."/>
            <person name="Huntemann M."/>
            <person name="Mavromatis K."/>
            <person name="Ovchinikova G."/>
            <person name="Pati A."/>
            <person name="Tapia R."/>
            <person name="Han C."/>
            <person name="Goodwin L."/>
            <person name="Chen A."/>
            <person name="Palaniappan K."/>
            <person name="Land M."/>
            <person name="Hauser L."/>
            <person name="Ngatchou-Djao O.D."/>
            <person name="Rohde M."/>
            <person name="Pukall R."/>
            <person name="Spring S."/>
            <person name="Abt B."/>
            <person name="Goker M."/>
            <person name="Detter J.C."/>
            <person name="Woyke T."/>
            <person name="Bristow J."/>
            <person name="Markowitz V."/>
            <person name="Hugenholtz P."/>
            <person name="Eisen J.A."/>
            <person name="Kyrpides N.C."/>
            <person name="Klenk H.P."/>
            <person name="Lapidus A."/>
        </authorList>
    </citation>
    <scope>NUCLEOTIDE SEQUENCE [LARGE SCALE GENOMIC DNA]</scope>
    <source>
        <strain evidence="5">DSM 15567 / CIP 107919 / 50-1 BON</strain>
    </source>
</reference>
<dbReference type="OrthoDB" id="9803916at2"/>
<evidence type="ECO:0000259" key="3">
    <source>
        <dbReference type="SMART" id="SM01027"/>
    </source>
</evidence>
<keyword evidence="1" id="KW-0378">Hydrolase</keyword>